<accession>A0A1E4TIT1</accession>
<dbReference type="InterPro" id="IPR036786">
    <property type="entry name" value="Ribosome_mat_SBDS_N_sf"/>
</dbReference>
<evidence type="ECO:0000313" key="2">
    <source>
        <dbReference type="EMBL" id="ODV91670.1"/>
    </source>
</evidence>
<dbReference type="EMBL" id="KV453841">
    <property type="protein sequence ID" value="ODV91670.1"/>
    <property type="molecule type" value="Genomic_DNA"/>
</dbReference>
<dbReference type="Proteomes" id="UP000095023">
    <property type="component" value="Unassembled WGS sequence"/>
</dbReference>
<dbReference type="Gene3D" id="3.30.1250.10">
    <property type="entry name" value="Ribosome maturation protein SBDS, N-terminal domain"/>
    <property type="match status" value="1"/>
</dbReference>
<evidence type="ECO:0000259" key="1">
    <source>
        <dbReference type="Pfam" id="PF01172"/>
    </source>
</evidence>
<sequence length="102" mass="11675">MHYVFYQGEVEDFMVIVIDKESLMEWRKDNSKPLVEVVANFTTFTTKGGGSQGIVGTASKMVLENEFGTSKEEEVLKHILQKGHYQQRPFAKTEMARKDSKN</sequence>
<keyword evidence="3" id="KW-1185">Reference proteome</keyword>
<evidence type="ECO:0000313" key="3">
    <source>
        <dbReference type="Proteomes" id="UP000095023"/>
    </source>
</evidence>
<dbReference type="PANTHER" id="PTHR10927">
    <property type="entry name" value="RIBOSOME MATURATION PROTEIN SBDS"/>
    <property type="match status" value="1"/>
</dbReference>
<reference evidence="3" key="1">
    <citation type="submission" date="2016-02" db="EMBL/GenBank/DDBJ databases">
        <title>Comparative genomics of biotechnologically important yeasts.</title>
        <authorList>
            <consortium name="DOE Joint Genome Institute"/>
            <person name="Riley R."/>
            <person name="Haridas S."/>
            <person name="Wolfe K.H."/>
            <person name="Lopes M.R."/>
            <person name="Hittinger C.T."/>
            <person name="Goker M."/>
            <person name="Salamov A."/>
            <person name="Wisecaver J."/>
            <person name="Long T.M."/>
            <person name="Aerts A.L."/>
            <person name="Barry K."/>
            <person name="Choi C."/>
            <person name="Clum A."/>
            <person name="Coughlan A.Y."/>
            <person name="Deshpande S."/>
            <person name="Douglass A.P."/>
            <person name="Hanson S.J."/>
            <person name="Klenk H.-P."/>
            <person name="Labutti K."/>
            <person name="Lapidus A."/>
            <person name="Lindquist E."/>
            <person name="Lipzen A."/>
            <person name="Meier-Kolthoff J.P."/>
            <person name="Ohm R.A."/>
            <person name="Otillar R.P."/>
            <person name="Pangilinan J."/>
            <person name="Peng Y."/>
            <person name="Rokas A."/>
            <person name="Rosa C.A."/>
            <person name="Scheuner C."/>
            <person name="Sibirny A.A."/>
            <person name="Slot J.C."/>
            <person name="Stielow J.B."/>
            <person name="Sun H."/>
            <person name="Kurtzman C.P."/>
            <person name="Blackwell M."/>
            <person name="Jeffries T.W."/>
            <person name="Grigoriev I.V."/>
        </authorList>
    </citation>
    <scope>NUCLEOTIDE SEQUENCE [LARGE SCALE GENOMIC DNA]</scope>
    <source>
        <strain evidence="3">NRRL Y-17796</strain>
    </source>
</reference>
<gene>
    <name evidence="2" type="ORF">CANCADRAFT_23328</name>
</gene>
<proteinExistence type="predicted"/>
<dbReference type="SUPFAM" id="SSF89895">
    <property type="entry name" value="FYSH domain"/>
    <property type="match status" value="1"/>
</dbReference>
<dbReference type="Pfam" id="PF01172">
    <property type="entry name" value="SBDS_N"/>
    <property type="match status" value="1"/>
</dbReference>
<organism evidence="2 3">
    <name type="scientific">Tortispora caseinolytica NRRL Y-17796</name>
    <dbReference type="NCBI Taxonomy" id="767744"/>
    <lineage>
        <taxon>Eukaryota</taxon>
        <taxon>Fungi</taxon>
        <taxon>Dikarya</taxon>
        <taxon>Ascomycota</taxon>
        <taxon>Saccharomycotina</taxon>
        <taxon>Trigonopsidomycetes</taxon>
        <taxon>Trigonopsidales</taxon>
        <taxon>Trigonopsidaceae</taxon>
        <taxon>Tortispora</taxon>
    </lineage>
</organism>
<dbReference type="PANTHER" id="PTHR10927:SF2">
    <property type="entry name" value="RESTRICTION OF TELOMERE CAPPING PROTEIN 3"/>
    <property type="match status" value="1"/>
</dbReference>
<dbReference type="InterPro" id="IPR019783">
    <property type="entry name" value="SDO1/SBDS_N"/>
</dbReference>
<dbReference type="AlphaFoldDB" id="A0A1E4TIT1"/>
<dbReference type="InterPro" id="IPR039100">
    <property type="entry name" value="Sdo1/SBDS-like"/>
</dbReference>
<feature type="domain" description="Ribosome maturation protein SDO1/SBDS N-terminal" evidence="1">
    <location>
        <begin position="3"/>
        <end position="87"/>
    </location>
</feature>
<dbReference type="OrthoDB" id="2567806at2759"/>
<protein>
    <recommendedName>
        <fullName evidence="1">Ribosome maturation protein SDO1/SBDS N-terminal domain-containing protein</fullName>
    </recommendedName>
</protein>
<name>A0A1E4TIT1_9ASCO</name>